<name>A0ABR0N3B8_GOSAR</name>
<comment type="caution">
    <text evidence="1">The sequence shown here is derived from an EMBL/GenBank/DDBJ whole genome shotgun (WGS) entry which is preliminary data.</text>
</comment>
<sequence>MQACGDVCMLIEEEGSIEGDYARVVIVTKNNVESSKEANARKLKVMYLPHKDRVLQLI</sequence>
<evidence type="ECO:0000313" key="1">
    <source>
        <dbReference type="EMBL" id="KAK5784832.1"/>
    </source>
</evidence>
<proteinExistence type="predicted"/>
<dbReference type="EMBL" id="JARKNE010000011">
    <property type="protein sequence ID" value="KAK5784832.1"/>
    <property type="molecule type" value="Genomic_DNA"/>
</dbReference>
<keyword evidence="2" id="KW-1185">Reference proteome</keyword>
<evidence type="ECO:0000313" key="2">
    <source>
        <dbReference type="Proteomes" id="UP001358586"/>
    </source>
</evidence>
<dbReference type="Proteomes" id="UP001358586">
    <property type="component" value="Chromosome 11"/>
</dbReference>
<reference evidence="1 2" key="1">
    <citation type="submission" date="2023-03" db="EMBL/GenBank/DDBJ databases">
        <title>WGS of Gossypium arboreum.</title>
        <authorList>
            <person name="Yu D."/>
        </authorList>
    </citation>
    <scope>NUCLEOTIDE SEQUENCE [LARGE SCALE GENOMIC DNA]</scope>
    <source>
        <tissue evidence="1">Leaf</tissue>
    </source>
</reference>
<organism evidence="1 2">
    <name type="scientific">Gossypium arboreum</name>
    <name type="common">Tree cotton</name>
    <name type="synonym">Gossypium nanking</name>
    <dbReference type="NCBI Taxonomy" id="29729"/>
    <lineage>
        <taxon>Eukaryota</taxon>
        <taxon>Viridiplantae</taxon>
        <taxon>Streptophyta</taxon>
        <taxon>Embryophyta</taxon>
        <taxon>Tracheophyta</taxon>
        <taxon>Spermatophyta</taxon>
        <taxon>Magnoliopsida</taxon>
        <taxon>eudicotyledons</taxon>
        <taxon>Gunneridae</taxon>
        <taxon>Pentapetalae</taxon>
        <taxon>rosids</taxon>
        <taxon>malvids</taxon>
        <taxon>Malvales</taxon>
        <taxon>Malvaceae</taxon>
        <taxon>Malvoideae</taxon>
        <taxon>Gossypium</taxon>
    </lineage>
</organism>
<accession>A0ABR0N3B8</accession>
<gene>
    <name evidence="1" type="ORF">PVK06_039371</name>
</gene>
<protein>
    <submittedName>
        <fullName evidence="1">Uncharacterized protein</fullName>
    </submittedName>
</protein>